<dbReference type="InterPro" id="IPR057326">
    <property type="entry name" value="KR_dom"/>
</dbReference>
<dbReference type="InterPro" id="IPR002347">
    <property type="entry name" value="SDR_fam"/>
</dbReference>
<dbReference type="EMBL" id="SIMR01000001">
    <property type="protein sequence ID" value="TBC14403.1"/>
    <property type="molecule type" value="Genomic_DNA"/>
</dbReference>
<dbReference type="Proteomes" id="UP000294215">
    <property type="component" value="Unassembled WGS sequence"/>
</dbReference>
<dbReference type="RefSeq" id="WP_130700670.1">
    <property type="nucleotide sequence ID" value="NZ_SIMK01000001.1"/>
</dbReference>
<comment type="similarity">
    <text evidence="1">Belongs to the short-chain dehydrogenases/reductases (SDR) family.</text>
</comment>
<dbReference type="PANTHER" id="PTHR42879">
    <property type="entry name" value="3-OXOACYL-(ACYL-CARRIER-PROTEIN) REDUCTASE"/>
    <property type="match status" value="1"/>
</dbReference>
<dbReference type="Gene3D" id="3.40.50.720">
    <property type="entry name" value="NAD(P)-binding Rossmann-like Domain"/>
    <property type="match status" value="1"/>
</dbReference>
<protein>
    <submittedName>
        <fullName evidence="3">SDR family oxidoreductase</fullName>
    </submittedName>
</protein>
<evidence type="ECO:0000259" key="2">
    <source>
        <dbReference type="SMART" id="SM00822"/>
    </source>
</evidence>
<dbReference type="AlphaFoldDB" id="A0AB38I1A9"/>
<proteinExistence type="inferred from homology"/>
<comment type="caution">
    <text evidence="3">The sequence shown here is derived from an EMBL/GenBank/DDBJ whole genome shotgun (WGS) entry which is preliminary data.</text>
</comment>
<dbReference type="CDD" id="cd05344">
    <property type="entry name" value="BKR_like_SDR_like"/>
    <property type="match status" value="1"/>
</dbReference>
<dbReference type="PRINTS" id="PR00081">
    <property type="entry name" value="GDHRDH"/>
</dbReference>
<name>A0AB38I1A9_9HYPH</name>
<dbReference type="Pfam" id="PF13561">
    <property type="entry name" value="adh_short_C2"/>
    <property type="match status" value="1"/>
</dbReference>
<feature type="domain" description="Ketoreductase" evidence="2">
    <location>
        <begin position="4"/>
        <end position="188"/>
    </location>
</feature>
<accession>A0AB38I1A9</accession>
<dbReference type="SMART" id="SM00822">
    <property type="entry name" value="PKS_KR"/>
    <property type="match status" value="1"/>
</dbReference>
<dbReference type="SUPFAM" id="SSF51735">
    <property type="entry name" value="NAD(P)-binding Rossmann-fold domains"/>
    <property type="match status" value="1"/>
</dbReference>
<evidence type="ECO:0000256" key="1">
    <source>
        <dbReference type="ARBA" id="ARBA00006484"/>
    </source>
</evidence>
<organism evidence="3 4">
    <name type="scientific">Rhizobium ruizarguesonis</name>
    <dbReference type="NCBI Taxonomy" id="2081791"/>
    <lineage>
        <taxon>Bacteria</taxon>
        <taxon>Pseudomonadati</taxon>
        <taxon>Pseudomonadota</taxon>
        <taxon>Alphaproteobacteria</taxon>
        <taxon>Hyphomicrobiales</taxon>
        <taxon>Rhizobiaceae</taxon>
        <taxon>Rhizobium/Agrobacterium group</taxon>
        <taxon>Rhizobium</taxon>
    </lineage>
</organism>
<dbReference type="PANTHER" id="PTHR42879:SF6">
    <property type="entry name" value="NADPH-DEPENDENT REDUCTASE BACG"/>
    <property type="match status" value="1"/>
</dbReference>
<evidence type="ECO:0000313" key="4">
    <source>
        <dbReference type="Proteomes" id="UP000294215"/>
    </source>
</evidence>
<sequence length="256" mass="26664">MSNSVAIITGASQGIGQATAQRLARDFSALVLVARNRANLEETAQAVRAGGAQALVIGADLAEPEAAQAVVDQALGAFGRIDALLNIAGGVPQIDLFEMTDAQWEDGLALKLHGARRLTIAAWPALREAKGSVVLMSGNSAVFPKAPYAAVGTINAAIVALAKAFSDRGITDGVQVNSVLPGPVMTGRRLSYLKHWAPLHGVSVEEATAHFPKQAGIARYGEPEEIAELMAFLVSPGARWMTGSTLRMDGGEVTSI</sequence>
<evidence type="ECO:0000313" key="3">
    <source>
        <dbReference type="EMBL" id="TBC14403.1"/>
    </source>
</evidence>
<dbReference type="InterPro" id="IPR036291">
    <property type="entry name" value="NAD(P)-bd_dom_sf"/>
</dbReference>
<gene>
    <name evidence="3" type="ORF">ELH40_05400</name>
</gene>
<dbReference type="InterPro" id="IPR050259">
    <property type="entry name" value="SDR"/>
</dbReference>
<reference evidence="3 4" key="1">
    <citation type="submission" date="2019-02" db="EMBL/GenBank/DDBJ databases">
        <title>The genomic architecture of introgression among sibling species of bacteria.</title>
        <authorList>
            <person name="Cavassim M.I.A."/>
            <person name="Moeskjaer S."/>
            <person name="Moslemi C."/>
            <person name="Fields B."/>
            <person name="Bachmann A."/>
            <person name="Vilhjalmsson B."/>
            <person name="Schierup M.H."/>
            <person name="Young J.P.W."/>
            <person name="Andersen S.U."/>
        </authorList>
    </citation>
    <scope>NUCLEOTIDE SEQUENCE [LARGE SCALE GENOMIC DNA]</scope>
    <source>
        <strain evidence="3 4">SM92</strain>
    </source>
</reference>